<dbReference type="GO" id="GO:0005743">
    <property type="term" value="C:mitochondrial inner membrane"/>
    <property type="evidence" value="ECO:0007669"/>
    <property type="project" value="TreeGrafter"/>
</dbReference>
<evidence type="ECO:0000256" key="1">
    <source>
        <dbReference type="ARBA" id="ARBA00004749"/>
    </source>
</evidence>
<keyword evidence="7" id="KW-0472">Membrane</keyword>
<keyword evidence="6" id="KW-0503">Monooxygenase</keyword>
<keyword evidence="2" id="KW-0831">Ubiquinone biosynthesis</keyword>
<evidence type="ECO:0008006" key="9">
    <source>
        <dbReference type="Google" id="ProtNLM"/>
    </source>
</evidence>
<gene>
    <name evidence="8" type="ORF">METZ01_LOCUS89353</name>
</gene>
<reference evidence="8" key="1">
    <citation type="submission" date="2018-05" db="EMBL/GenBank/DDBJ databases">
        <authorList>
            <person name="Lanie J.A."/>
            <person name="Ng W.-L."/>
            <person name="Kazmierczak K.M."/>
            <person name="Andrzejewski T.M."/>
            <person name="Davidsen T.M."/>
            <person name="Wayne K.J."/>
            <person name="Tettelin H."/>
            <person name="Glass J.I."/>
            <person name="Rusch D."/>
            <person name="Podicherti R."/>
            <person name="Tsui H.-C.T."/>
            <person name="Winkler M.E."/>
        </authorList>
    </citation>
    <scope>NUCLEOTIDE SEQUENCE</scope>
</reference>
<dbReference type="InterPro" id="IPR011566">
    <property type="entry name" value="Ubq_synth_Coq7"/>
</dbReference>
<proteinExistence type="predicted"/>
<sequence>MAEEEKEHLDYFNALADERKVQSTRLAPLFEIGAFAMGVGTALLGRKAAYVCTEAVEEVIEDHYEGQIDQLDGIDNEIKKKLIKFQEDEINHKNTAINMGSQTAPGHKILRRIVNNTTKAAIFLAERV</sequence>
<name>A0A381V804_9ZZZZ</name>
<evidence type="ECO:0000256" key="6">
    <source>
        <dbReference type="ARBA" id="ARBA00023033"/>
    </source>
</evidence>
<dbReference type="Pfam" id="PF03232">
    <property type="entry name" value="COQ7"/>
    <property type="match status" value="1"/>
</dbReference>
<accession>A0A381V804</accession>
<dbReference type="GO" id="GO:0046872">
    <property type="term" value="F:metal ion binding"/>
    <property type="evidence" value="ECO:0007669"/>
    <property type="project" value="UniProtKB-KW"/>
</dbReference>
<keyword evidence="4" id="KW-0560">Oxidoreductase</keyword>
<evidence type="ECO:0000256" key="3">
    <source>
        <dbReference type="ARBA" id="ARBA00022723"/>
    </source>
</evidence>
<evidence type="ECO:0000313" key="8">
    <source>
        <dbReference type="EMBL" id="SVA36499.1"/>
    </source>
</evidence>
<dbReference type="GO" id="GO:0006744">
    <property type="term" value="P:ubiquinone biosynthetic process"/>
    <property type="evidence" value="ECO:0007669"/>
    <property type="project" value="UniProtKB-KW"/>
</dbReference>
<dbReference type="PANTHER" id="PTHR11237">
    <property type="entry name" value="COENZYME Q10 BIOSYNTHESIS PROTEIN 7"/>
    <property type="match status" value="1"/>
</dbReference>
<dbReference type="PANTHER" id="PTHR11237:SF4">
    <property type="entry name" value="5-DEMETHOXYUBIQUINONE HYDROXYLASE, MITOCHONDRIAL"/>
    <property type="match status" value="1"/>
</dbReference>
<evidence type="ECO:0000256" key="7">
    <source>
        <dbReference type="ARBA" id="ARBA00023136"/>
    </source>
</evidence>
<keyword evidence="5" id="KW-0408">Iron</keyword>
<evidence type="ECO:0000256" key="4">
    <source>
        <dbReference type="ARBA" id="ARBA00023002"/>
    </source>
</evidence>
<protein>
    <recommendedName>
        <fullName evidence="9">Ubiquinone biosynthesis protein COQ7</fullName>
    </recommendedName>
</protein>
<dbReference type="InterPro" id="IPR009078">
    <property type="entry name" value="Ferritin-like_SF"/>
</dbReference>
<evidence type="ECO:0000256" key="5">
    <source>
        <dbReference type="ARBA" id="ARBA00023004"/>
    </source>
</evidence>
<dbReference type="CDD" id="cd01042">
    <property type="entry name" value="DMQH"/>
    <property type="match status" value="1"/>
</dbReference>
<dbReference type="EMBL" id="UINC01008100">
    <property type="protein sequence ID" value="SVA36499.1"/>
    <property type="molecule type" value="Genomic_DNA"/>
</dbReference>
<dbReference type="SUPFAM" id="SSF47240">
    <property type="entry name" value="Ferritin-like"/>
    <property type="match status" value="1"/>
</dbReference>
<keyword evidence="3" id="KW-0479">Metal-binding</keyword>
<dbReference type="GO" id="GO:0008682">
    <property type="term" value="F:3-demethoxyubiquinol 3-hydroxylase activity"/>
    <property type="evidence" value="ECO:0007669"/>
    <property type="project" value="TreeGrafter"/>
</dbReference>
<comment type="pathway">
    <text evidence="1">Cofactor biosynthesis; ubiquinone biosynthesis.</text>
</comment>
<organism evidence="8">
    <name type="scientific">marine metagenome</name>
    <dbReference type="NCBI Taxonomy" id="408172"/>
    <lineage>
        <taxon>unclassified sequences</taxon>
        <taxon>metagenomes</taxon>
        <taxon>ecological metagenomes</taxon>
    </lineage>
</organism>
<dbReference type="AlphaFoldDB" id="A0A381V804"/>
<evidence type="ECO:0000256" key="2">
    <source>
        <dbReference type="ARBA" id="ARBA00022688"/>
    </source>
</evidence>